<comment type="caution">
    <text evidence="3">The sequence shown here is derived from an EMBL/GenBank/DDBJ whole genome shotgun (WGS) entry which is preliminary data.</text>
</comment>
<gene>
    <name evidence="3" type="ORF">EDD59_101213</name>
</gene>
<evidence type="ECO:0000313" key="4">
    <source>
        <dbReference type="Proteomes" id="UP000295726"/>
    </source>
</evidence>
<accession>A0A4R3KHD6</accession>
<reference evidence="3 4" key="1">
    <citation type="submission" date="2019-03" db="EMBL/GenBank/DDBJ databases">
        <title>Genomic Encyclopedia of Type Strains, Phase IV (KMG-IV): sequencing the most valuable type-strain genomes for metagenomic binning, comparative biology and taxonomic classification.</title>
        <authorList>
            <person name="Goeker M."/>
        </authorList>
    </citation>
    <scope>NUCLEOTIDE SEQUENCE [LARGE SCALE GENOMIC DNA]</scope>
    <source>
        <strain evidence="3 4">DSM 29489</strain>
    </source>
</reference>
<dbReference type="InterPro" id="IPR039564">
    <property type="entry name" value="Peptidase_C39-like"/>
</dbReference>
<feature type="domain" description="Peptidase C39-like" evidence="2">
    <location>
        <begin position="57"/>
        <end position="191"/>
    </location>
</feature>
<proteinExistence type="predicted"/>
<dbReference type="Proteomes" id="UP000295726">
    <property type="component" value="Unassembled WGS sequence"/>
</dbReference>
<keyword evidence="1" id="KW-0472">Membrane</keyword>
<evidence type="ECO:0000256" key="1">
    <source>
        <dbReference type="SAM" id="Phobius"/>
    </source>
</evidence>
<evidence type="ECO:0000259" key="2">
    <source>
        <dbReference type="Pfam" id="PF13529"/>
    </source>
</evidence>
<sequence length="225" mass="24097">MKFLKRIPILIFISFISLCALFFVIPLYVQPGESEVTAAPADTKKPEITAKDHKIPITAYSQNDPAWSGYLYGGLDPMNAYGCGPTALAIAVSSLTDTPFTPVDAAKWSEENGCYSPGSGSAHALIPTGAASHGLHVEKLAQLTPDAFCDALSFDKLLILLMGPGDFSDSGHFIVAYGYDENGNILVADPASKERSDIHWPAETLISQLSTWAHDGGPVWALSRL</sequence>
<dbReference type="EMBL" id="SLZZ01000001">
    <property type="protein sequence ID" value="TCS82804.1"/>
    <property type="molecule type" value="Genomic_DNA"/>
</dbReference>
<dbReference type="Gene3D" id="3.90.70.10">
    <property type="entry name" value="Cysteine proteinases"/>
    <property type="match status" value="1"/>
</dbReference>
<keyword evidence="1" id="KW-0812">Transmembrane</keyword>
<dbReference type="Pfam" id="PF13529">
    <property type="entry name" value="Peptidase_C39_2"/>
    <property type="match status" value="1"/>
</dbReference>
<feature type="transmembrane region" description="Helical" evidence="1">
    <location>
        <begin position="7"/>
        <end position="29"/>
    </location>
</feature>
<dbReference type="RefSeq" id="WP_132378003.1">
    <property type="nucleotide sequence ID" value="NZ_DAIPCY010000001.1"/>
</dbReference>
<protein>
    <submittedName>
        <fullName evidence="3">Peptidase C39-like protein</fullName>
    </submittedName>
</protein>
<keyword evidence="1" id="KW-1133">Transmembrane helix</keyword>
<organism evidence="3 4">
    <name type="scientific">Muricomes intestini</name>
    <dbReference type="NCBI Taxonomy" id="1796634"/>
    <lineage>
        <taxon>Bacteria</taxon>
        <taxon>Bacillati</taxon>
        <taxon>Bacillota</taxon>
        <taxon>Clostridia</taxon>
        <taxon>Lachnospirales</taxon>
        <taxon>Lachnospiraceae</taxon>
        <taxon>Muricomes</taxon>
    </lineage>
</organism>
<dbReference type="OrthoDB" id="3186156at2"/>
<evidence type="ECO:0000313" key="3">
    <source>
        <dbReference type="EMBL" id="TCS82804.1"/>
    </source>
</evidence>
<keyword evidence="4" id="KW-1185">Reference proteome</keyword>
<name>A0A4R3KHD6_9FIRM</name>
<dbReference type="AlphaFoldDB" id="A0A4R3KHD6"/>